<evidence type="ECO:0000313" key="3">
    <source>
        <dbReference type="Proteomes" id="UP000182248"/>
    </source>
</evidence>
<protein>
    <submittedName>
        <fullName evidence="2">Uncharacterized protein</fullName>
    </submittedName>
</protein>
<evidence type="ECO:0000256" key="1">
    <source>
        <dbReference type="SAM" id="SignalP"/>
    </source>
</evidence>
<evidence type="ECO:0000313" key="2">
    <source>
        <dbReference type="EMBL" id="SFW49150.1"/>
    </source>
</evidence>
<sequence>MKFITTTLKRGLAVLIFAAGMPVFAQIVAPVPTTPVTSPGDLNVGTLTNNTGPVSTVEGAVLFYNPATNGPEVTLTASLDDGAGNTFTAYEWYNITTDGTTETANEISGESAQNLVRTALAPGYHKFRVYGLVDDGNVICQSDDYEDIILFVLSPLTVTTTFNDNGNPLAYCSTDVPATPIELSVSDIAADYTDNANGYSNPDGGDFEVSYQWFAIKDGDTGNPVDLETTTDSYSVTLTDTGTYTFYVEVEYATSIKDKGARDYVTYTSTVQNAGSDLEIVVSPTPGSPTITIGGVTD</sequence>
<organism evidence="2 3">
    <name type="scientific">Sinomicrobium oceani</name>
    <dbReference type="NCBI Taxonomy" id="1150368"/>
    <lineage>
        <taxon>Bacteria</taxon>
        <taxon>Pseudomonadati</taxon>
        <taxon>Bacteroidota</taxon>
        <taxon>Flavobacteriia</taxon>
        <taxon>Flavobacteriales</taxon>
        <taxon>Flavobacteriaceae</taxon>
        <taxon>Sinomicrobium</taxon>
    </lineage>
</organism>
<dbReference type="AlphaFoldDB" id="A0A1K1PQV2"/>
<dbReference type="STRING" id="1150368.SAMN02927921_01868"/>
<feature type="signal peptide" evidence="1">
    <location>
        <begin position="1"/>
        <end position="25"/>
    </location>
</feature>
<keyword evidence="3" id="KW-1185">Reference proteome</keyword>
<dbReference type="Proteomes" id="UP000182248">
    <property type="component" value="Unassembled WGS sequence"/>
</dbReference>
<reference evidence="2 3" key="1">
    <citation type="submission" date="2016-11" db="EMBL/GenBank/DDBJ databases">
        <authorList>
            <person name="Jaros S."/>
            <person name="Januszkiewicz K."/>
            <person name="Wedrychowicz H."/>
        </authorList>
    </citation>
    <scope>NUCLEOTIDE SEQUENCE [LARGE SCALE GENOMIC DNA]</scope>
    <source>
        <strain evidence="2 3">CGMCC 1.12145</strain>
    </source>
</reference>
<dbReference type="EMBL" id="FPJE01000009">
    <property type="protein sequence ID" value="SFW49150.1"/>
    <property type="molecule type" value="Genomic_DNA"/>
</dbReference>
<keyword evidence="1" id="KW-0732">Signal</keyword>
<accession>A0A1K1PQV2</accession>
<gene>
    <name evidence="2" type="ORF">SAMN02927921_01868</name>
</gene>
<dbReference type="RefSeq" id="WP_072317105.1">
    <property type="nucleotide sequence ID" value="NZ_FPJE01000009.1"/>
</dbReference>
<feature type="chain" id="PRO_5012250322" evidence="1">
    <location>
        <begin position="26"/>
        <end position="298"/>
    </location>
</feature>
<name>A0A1K1PQV2_9FLAO</name>
<proteinExistence type="predicted"/>
<dbReference type="OrthoDB" id="658844at2"/>